<accession>A0A7Z7MVN1</accession>
<protein>
    <submittedName>
        <fullName evidence="1">Uncharacterized protein</fullName>
    </submittedName>
</protein>
<dbReference type="AlphaFoldDB" id="A0A7Z7MVN1"/>
<gene>
    <name evidence="1" type="ORF">SDENCHOL_20581</name>
</gene>
<keyword evidence="2" id="KW-1185">Reference proteome</keyword>
<name>A0A7Z7MVN1_9PROT</name>
<reference evidence="1" key="1">
    <citation type="submission" date="2017-03" db="EMBL/GenBank/DDBJ databases">
        <authorList>
            <consortium name="AG Boll"/>
        </authorList>
    </citation>
    <scope>NUCLEOTIDE SEQUENCE [LARGE SCALE GENOMIC DNA]</scope>
    <source>
        <strain evidence="1">Chol</strain>
    </source>
</reference>
<dbReference type="EMBL" id="LT837803">
    <property type="protein sequence ID" value="SMB28169.1"/>
    <property type="molecule type" value="Genomic_DNA"/>
</dbReference>
<sequence length="66" mass="7547">MLLKLKASIETDLTDVHGFMQLQVKERQFTDSLVCNLRMQPQRSPYARAWCSKCRSTPPCAGCSRN</sequence>
<evidence type="ECO:0000313" key="2">
    <source>
        <dbReference type="Proteomes" id="UP000242886"/>
    </source>
</evidence>
<evidence type="ECO:0000313" key="1">
    <source>
        <dbReference type="EMBL" id="SMB28169.1"/>
    </source>
</evidence>
<dbReference type="Proteomes" id="UP000242886">
    <property type="component" value="Chromosome SDENCHOL"/>
</dbReference>
<organism evidence="1 2">
    <name type="scientific">Sterolibacterium denitrificans</name>
    <dbReference type="NCBI Taxonomy" id="157592"/>
    <lineage>
        <taxon>Bacteria</taxon>
        <taxon>Pseudomonadati</taxon>
        <taxon>Pseudomonadota</taxon>
        <taxon>Betaproteobacteria</taxon>
        <taxon>Nitrosomonadales</taxon>
        <taxon>Sterolibacteriaceae</taxon>
        <taxon>Sterolibacterium</taxon>
    </lineage>
</organism>
<proteinExistence type="predicted"/>